<evidence type="ECO:0000313" key="3">
    <source>
        <dbReference type="Proteomes" id="UP000504606"/>
    </source>
</evidence>
<dbReference type="KEGG" id="foc:113209833"/>
<evidence type="ECO:0000256" key="2">
    <source>
        <dbReference type="SAM" id="SignalP"/>
    </source>
</evidence>
<sequence>MARYSMLPVELLALLALLPLALARPEDAVSAARPRRPTSAPAELQNWTVCEEQCAKEPCSQCDEEDIFCPGLCEDSCVCGCAGHPAGSGNYTLTVEYMSALEGCSVKCVASADECARDCRGLNKDCENACWVDKFKCDCDCLDEAQAAVTPSLSMTSCIFGGVLFLFITVVFVGLTWLKINNKK</sequence>
<gene>
    <name evidence="4" type="primary">LOC113209833</name>
</gene>
<proteinExistence type="predicted"/>
<feature type="signal peptide" evidence="2">
    <location>
        <begin position="1"/>
        <end position="23"/>
    </location>
</feature>
<name>A0A6J1SR05_FRAOC</name>
<dbReference type="Proteomes" id="UP000504606">
    <property type="component" value="Unplaced"/>
</dbReference>
<feature type="transmembrane region" description="Helical" evidence="1">
    <location>
        <begin position="159"/>
        <end position="178"/>
    </location>
</feature>
<accession>A0A6J1SR05</accession>
<keyword evidence="1" id="KW-1133">Transmembrane helix</keyword>
<dbReference type="RefSeq" id="XP_026283332.1">
    <property type="nucleotide sequence ID" value="XM_026427547.2"/>
</dbReference>
<organism evidence="3 4">
    <name type="scientific">Frankliniella occidentalis</name>
    <name type="common">Western flower thrips</name>
    <name type="synonym">Euthrips occidentalis</name>
    <dbReference type="NCBI Taxonomy" id="133901"/>
    <lineage>
        <taxon>Eukaryota</taxon>
        <taxon>Metazoa</taxon>
        <taxon>Ecdysozoa</taxon>
        <taxon>Arthropoda</taxon>
        <taxon>Hexapoda</taxon>
        <taxon>Insecta</taxon>
        <taxon>Pterygota</taxon>
        <taxon>Neoptera</taxon>
        <taxon>Paraneoptera</taxon>
        <taxon>Thysanoptera</taxon>
        <taxon>Terebrantia</taxon>
        <taxon>Thripoidea</taxon>
        <taxon>Thripidae</taxon>
        <taxon>Frankliniella</taxon>
    </lineage>
</organism>
<protein>
    <submittedName>
        <fullName evidence="4">Uncharacterized protein LOC113209833</fullName>
    </submittedName>
</protein>
<keyword evidence="2" id="KW-0732">Signal</keyword>
<evidence type="ECO:0000256" key="1">
    <source>
        <dbReference type="SAM" id="Phobius"/>
    </source>
</evidence>
<keyword evidence="1" id="KW-0472">Membrane</keyword>
<evidence type="ECO:0000313" key="4">
    <source>
        <dbReference type="RefSeq" id="XP_026283332.1"/>
    </source>
</evidence>
<keyword evidence="3" id="KW-1185">Reference proteome</keyword>
<reference evidence="4" key="1">
    <citation type="submission" date="2025-08" db="UniProtKB">
        <authorList>
            <consortium name="RefSeq"/>
        </authorList>
    </citation>
    <scope>IDENTIFICATION</scope>
    <source>
        <tissue evidence="4">Whole organism</tissue>
    </source>
</reference>
<dbReference type="AlphaFoldDB" id="A0A6J1SR05"/>
<dbReference type="GeneID" id="113209833"/>
<keyword evidence="1" id="KW-0812">Transmembrane</keyword>
<feature type="chain" id="PRO_5026893727" evidence="2">
    <location>
        <begin position="24"/>
        <end position="184"/>
    </location>
</feature>